<keyword evidence="1" id="KW-0812">Transmembrane</keyword>
<keyword evidence="1" id="KW-1133">Transmembrane helix</keyword>
<dbReference type="KEGG" id="taa:NMY3_00292"/>
<keyword evidence="1" id="KW-0472">Membrane</keyword>
<keyword evidence="3" id="KW-1185">Reference proteome</keyword>
<feature type="transmembrane region" description="Helical" evidence="1">
    <location>
        <begin position="39"/>
        <end position="58"/>
    </location>
</feature>
<organism evidence="2 3">
    <name type="scientific">Candidatus Nitrosocosmicus oleophilus</name>
    <dbReference type="NCBI Taxonomy" id="1353260"/>
    <lineage>
        <taxon>Archaea</taxon>
        <taxon>Nitrososphaerota</taxon>
        <taxon>Nitrososphaeria</taxon>
        <taxon>Nitrososphaerales</taxon>
        <taxon>Nitrososphaeraceae</taxon>
        <taxon>Candidatus Nitrosocosmicus</taxon>
    </lineage>
</organism>
<reference evidence="3" key="1">
    <citation type="submission" date="2015-10" db="EMBL/GenBank/DDBJ databases">
        <title>Niche specialization of a soil ammonia-oxidizing archaeon, Candidatus Nitrosocosmicus oleophilus.</title>
        <authorList>
            <person name="Jung M.-Y."/>
            <person name="Rhee S.-K."/>
        </authorList>
    </citation>
    <scope>NUCLEOTIDE SEQUENCE [LARGE SCALE GENOMIC DNA]</scope>
    <source>
        <strain evidence="3">MY3</strain>
    </source>
</reference>
<evidence type="ECO:0000313" key="3">
    <source>
        <dbReference type="Proteomes" id="UP000058925"/>
    </source>
</evidence>
<protein>
    <submittedName>
        <fullName evidence="2">Uncharacterized protein</fullName>
    </submittedName>
</protein>
<accession>A0A654LVM5</accession>
<dbReference type="Proteomes" id="UP000058925">
    <property type="component" value="Chromosome"/>
</dbReference>
<dbReference type="AlphaFoldDB" id="A0A654LVM5"/>
<name>A0A654LVM5_9ARCH</name>
<evidence type="ECO:0000256" key="1">
    <source>
        <dbReference type="SAM" id="Phobius"/>
    </source>
</evidence>
<dbReference type="EMBL" id="CP012850">
    <property type="protein sequence ID" value="ALI34506.1"/>
    <property type="molecule type" value="Genomic_DNA"/>
</dbReference>
<evidence type="ECO:0000313" key="2">
    <source>
        <dbReference type="EMBL" id="ALI34506.1"/>
    </source>
</evidence>
<proteinExistence type="predicted"/>
<gene>
    <name evidence="2" type="ORF">NMY3_00292</name>
</gene>
<sequence length="60" mass="6967">MNPICTIRRLDDFTVFDMLSIYLVDRRLYSTLNRVPTDAVSTFIINIISAHLSYVAIIKF</sequence>